<dbReference type="InterPro" id="IPR050789">
    <property type="entry name" value="Diverse_Enzym_Activities"/>
</dbReference>
<dbReference type="EMBL" id="WXYO01000007">
    <property type="protein sequence ID" value="NAS13695.1"/>
    <property type="molecule type" value="Genomic_DNA"/>
</dbReference>
<name>A0A6L9EG37_9FLAO</name>
<reference evidence="3 4" key="1">
    <citation type="submission" date="2020-01" db="EMBL/GenBank/DDBJ databases">
        <title>Bacteria diversity of Porities sp.</title>
        <authorList>
            <person name="Wang G."/>
        </authorList>
    </citation>
    <scope>NUCLEOTIDE SEQUENCE [LARGE SCALE GENOMIC DNA]</scope>
    <source>
        <strain evidence="3 4">R33</strain>
    </source>
</reference>
<dbReference type="SUPFAM" id="SSF56601">
    <property type="entry name" value="beta-lactamase/transpeptidase-like"/>
    <property type="match status" value="1"/>
</dbReference>
<evidence type="ECO:0000313" key="3">
    <source>
        <dbReference type="EMBL" id="NAS13695.1"/>
    </source>
</evidence>
<dbReference type="InterPro" id="IPR000801">
    <property type="entry name" value="Esterase-like"/>
</dbReference>
<dbReference type="InterPro" id="IPR029058">
    <property type="entry name" value="AB_hydrolase_fold"/>
</dbReference>
<feature type="chain" id="PRO_5026673410" evidence="1">
    <location>
        <begin position="21"/>
        <end position="660"/>
    </location>
</feature>
<dbReference type="Pfam" id="PF00756">
    <property type="entry name" value="Esterase"/>
    <property type="match status" value="1"/>
</dbReference>
<proteinExistence type="predicted"/>
<evidence type="ECO:0000256" key="1">
    <source>
        <dbReference type="SAM" id="SignalP"/>
    </source>
</evidence>
<keyword evidence="1" id="KW-0732">Signal</keyword>
<keyword evidence="4" id="KW-1185">Reference proteome</keyword>
<dbReference type="InterPro" id="IPR001466">
    <property type="entry name" value="Beta-lactam-related"/>
</dbReference>
<dbReference type="SUPFAM" id="SSF53474">
    <property type="entry name" value="alpha/beta-Hydrolases"/>
    <property type="match status" value="1"/>
</dbReference>
<dbReference type="Proteomes" id="UP000475249">
    <property type="component" value="Unassembled WGS sequence"/>
</dbReference>
<gene>
    <name evidence="3" type="ORF">GTQ38_16900</name>
</gene>
<dbReference type="Gene3D" id="3.40.50.1820">
    <property type="entry name" value="alpha/beta hydrolase"/>
    <property type="match status" value="1"/>
</dbReference>
<feature type="signal peptide" evidence="1">
    <location>
        <begin position="1"/>
        <end position="20"/>
    </location>
</feature>
<dbReference type="AlphaFoldDB" id="A0A6L9EG37"/>
<dbReference type="GO" id="GO:0016787">
    <property type="term" value="F:hydrolase activity"/>
    <property type="evidence" value="ECO:0007669"/>
    <property type="project" value="UniProtKB-KW"/>
</dbReference>
<accession>A0A6L9EG37</accession>
<dbReference type="RefSeq" id="WP_161436723.1">
    <property type="nucleotide sequence ID" value="NZ_WXYO01000007.1"/>
</dbReference>
<dbReference type="Gene3D" id="3.40.710.10">
    <property type="entry name" value="DD-peptidase/beta-lactamase superfamily"/>
    <property type="match status" value="1"/>
</dbReference>
<feature type="domain" description="Beta-lactamase-related" evidence="2">
    <location>
        <begin position="353"/>
        <end position="637"/>
    </location>
</feature>
<organism evidence="3 4">
    <name type="scientific">Poritiphilus flavus</name>
    <dbReference type="NCBI Taxonomy" id="2697053"/>
    <lineage>
        <taxon>Bacteria</taxon>
        <taxon>Pseudomonadati</taxon>
        <taxon>Bacteroidota</taxon>
        <taxon>Flavobacteriia</taxon>
        <taxon>Flavobacteriales</taxon>
        <taxon>Flavobacteriaceae</taxon>
        <taxon>Poritiphilus</taxon>
    </lineage>
</organism>
<dbReference type="InterPro" id="IPR012338">
    <property type="entry name" value="Beta-lactam/transpept-like"/>
</dbReference>
<evidence type="ECO:0000259" key="2">
    <source>
        <dbReference type="Pfam" id="PF00144"/>
    </source>
</evidence>
<evidence type="ECO:0000313" key="4">
    <source>
        <dbReference type="Proteomes" id="UP000475249"/>
    </source>
</evidence>
<dbReference type="PANTHER" id="PTHR43283">
    <property type="entry name" value="BETA-LACTAMASE-RELATED"/>
    <property type="match status" value="1"/>
</dbReference>
<protein>
    <submittedName>
        <fullName evidence="3">Serine hydrolase</fullName>
    </submittedName>
</protein>
<comment type="caution">
    <text evidence="3">The sequence shown here is derived from an EMBL/GenBank/DDBJ whole genome shotgun (WGS) entry which is preliminary data.</text>
</comment>
<sequence>MNIKKLLLLVFAISSQLAFTQENNANNTFELAHTQVIPIKDTKANKNYELYIKLPEGYSENTDVAYPVIYYTDAIWHIEVLSAATEYMLKDVILVGISWQLDINEDLLKERGKHVSRFRDYSMKEHDNPEIQAKYQLGQASKHLEFIKNDVIKYVDNNYRTDPDSRTYFGYSLGGEFGAYILLTQPQTFDNYIIGSPSIKNEVPYLSELYSKFNASRTDKNNSLNANVFLSYGTLEEDAAKSIEDFYSLLRKRRDVGLAIHKEVIEGNHESGFPMTAIRSIAWLSTAIKDGSTFNTDEFASKTPLLNQAYINPTPEDRKDGLSVGELGKDGGDKAAILKLAREIAKSQDSIFDSFLIIHKDKLLFESYFRRGRSNVAHPQASATKAMTSLLLGRAIQLGYLSMDDLNKPVVSFLKELDSSKFPEGVEKITLNKALTMQGGLGIPEDKWKEFREDNSLTGQKIVQAVLEHSAPITPKSQEFKYGNFNPPFVMQVIEAVVPGTAEDFIKNELFDKLGITNYKWETEYGLPASGWRSSVTSRDMAKLGILVRNKGKWNGEQLIPEDYIAKATSRILLTGDDDVFGGGKDVSKQGYGYFFWNADLKHGNKSYYSASAQGGGGQYIVQIDELDLIVVATGHNNDGNGMLQIIAEHVLPGFVSINP</sequence>
<keyword evidence="3" id="KW-0378">Hydrolase</keyword>
<dbReference type="PANTHER" id="PTHR43283:SF7">
    <property type="entry name" value="BETA-LACTAMASE-RELATED DOMAIN-CONTAINING PROTEIN"/>
    <property type="match status" value="1"/>
</dbReference>
<dbReference type="Pfam" id="PF00144">
    <property type="entry name" value="Beta-lactamase"/>
    <property type="match status" value="1"/>
</dbReference>